<protein>
    <recommendedName>
        <fullName evidence="1">Dienelactone hydrolase domain-containing protein</fullName>
    </recommendedName>
</protein>
<dbReference type="EMBL" id="LVYI01000009">
    <property type="protein sequence ID" value="OAP56255.1"/>
    <property type="molecule type" value="Genomic_DNA"/>
</dbReference>
<evidence type="ECO:0000313" key="2">
    <source>
        <dbReference type="EMBL" id="OAP56255.1"/>
    </source>
</evidence>
<dbReference type="PANTHER" id="PTHR17630:SF55">
    <property type="entry name" value="DIENELACTONE HYDROLASE FAMILY PROTEIN (AFU_ORTHOLOGUE AFUA_1G01900)"/>
    <property type="match status" value="1"/>
</dbReference>
<comment type="caution">
    <text evidence="2">The sequence shown here is derived from an EMBL/GenBank/DDBJ whole genome shotgun (WGS) entry which is preliminary data.</text>
</comment>
<evidence type="ECO:0000313" key="3">
    <source>
        <dbReference type="Proteomes" id="UP000078343"/>
    </source>
</evidence>
<dbReference type="AlphaFoldDB" id="A0A178ZAZ1"/>
<dbReference type="Gene3D" id="3.40.50.1820">
    <property type="entry name" value="alpha/beta hydrolase"/>
    <property type="match status" value="1"/>
</dbReference>
<dbReference type="PANTHER" id="PTHR17630">
    <property type="entry name" value="DIENELACTONE HYDROLASE"/>
    <property type="match status" value="1"/>
</dbReference>
<evidence type="ECO:0000259" key="1">
    <source>
        <dbReference type="Pfam" id="PF01738"/>
    </source>
</evidence>
<dbReference type="Pfam" id="PF01738">
    <property type="entry name" value="DLH"/>
    <property type="match status" value="1"/>
</dbReference>
<dbReference type="InterPro" id="IPR029058">
    <property type="entry name" value="AB_hydrolase_fold"/>
</dbReference>
<reference evidence="2 3" key="1">
    <citation type="submission" date="2016-04" db="EMBL/GenBank/DDBJ databases">
        <title>Draft genome of Fonsecaea erecta CBS 125763.</title>
        <authorList>
            <person name="Weiss V.A."/>
            <person name="Vicente V.A."/>
            <person name="Raittz R.T."/>
            <person name="Moreno L.F."/>
            <person name="De Souza E.M."/>
            <person name="Pedrosa F.O."/>
            <person name="Steffens M.B."/>
            <person name="Faoro H."/>
            <person name="Tadra-Sfeir M.Z."/>
            <person name="Najafzadeh M.J."/>
            <person name="Felipe M.S."/>
            <person name="Teixeira M."/>
            <person name="Sun J."/>
            <person name="Xi L."/>
            <person name="Gomes R."/>
            <person name="De Azevedo C.M."/>
            <person name="Salgado C.G."/>
            <person name="Da Silva M.B."/>
            <person name="Nascimento M.F."/>
            <person name="Queiroz-Telles F."/>
            <person name="Attili D.S."/>
            <person name="Gorbushina A."/>
        </authorList>
    </citation>
    <scope>NUCLEOTIDE SEQUENCE [LARGE SCALE GENOMIC DNA]</scope>
    <source>
        <strain evidence="2 3">CBS 125763</strain>
    </source>
</reference>
<feature type="domain" description="Dienelactone hydrolase" evidence="1">
    <location>
        <begin position="36"/>
        <end position="249"/>
    </location>
</feature>
<dbReference type="Proteomes" id="UP000078343">
    <property type="component" value="Unassembled WGS sequence"/>
</dbReference>
<sequence length="250" mass="27382">MALSSCCTTGFRWDGSPKGHEATLGSNKTYVTGTNKDAAVLIVHDIFGWSLTNARLLADHYAEEADVTVYLPDFFGGEVVTPDRLMGTGEHAKSEPFDVMGFLGRHGKDTRQPEIFACATALKKDLGYKKVGAIGFCYGGWAVFRLAAKGNNIIDCVSTAHPSLLEKAEIDALSVPTQILAPEDDPLYTPELKEYSLKVLPTLGIEWDYQYFPGLSHGFATRGDTSNPVQKKGLERAKNAASAWFREYLH</sequence>
<dbReference type="OrthoDB" id="10019231at2759"/>
<dbReference type="RefSeq" id="XP_018689622.1">
    <property type="nucleotide sequence ID" value="XM_018840941.1"/>
</dbReference>
<dbReference type="InterPro" id="IPR002925">
    <property type="entry name" value="Dienelactn_hydro"/>
</dbReference>
<dbReference type="GeneID" id="30013602"/>
<name>A0A178ZAZ1_9EURO</name>
<dbReference type="SUPFAM" id="SSF53474">
    <property type="entry name" value="alpha/beta-Hydrolases"/>
    <property type="match status" value="1"/>
</dbReference>
<accession>A0A178ZAZ1</accession>
<gene>
    <name evidence="2" type="ORF">AYL99_09434</name>
</gene>
<dbReference type="STRING" id="1367422.A0A178ZAZ1"/>
<organism evidence="2 3">
    <name type="scientific">Fonsecaea erecta</name>
    <dbReference type="NCBI Taxonomy" id="1367422"/>
    <lineage>
        <taxon>Eukaryota</taxon>
        <taxon>Fungi</taxon>
        <taxon>Dikarya</taxon>
        <taxon>Ascomycota</taxon>
        <taxon>Pezizomycotina</taxon>
        <taxon>Eurotiomycetes</taxon>
        <taxon>Chaetothyriomycetidae</taxon>
        <taxon>Chaetothyriales</taxon>
        <taxon>Herpotrichiellaceae</taxon>
        <taxon>Fonsecaea</taxon>
    </lineage>
</organism>
<proteinExistence type="predicted"/>
<keyword evidence="3" id="KW-1185">Reference proteome</keyword>
<dbReference type="GO" id="GO:0016787">
    <property type="term" value="F:hydrolase activity"/>
    <property type="evidence" value="ECO:0007669"/>
    <property type="project" value="InterPro"/>
</dbReference>